<evidence type="ECO:0000256" key="7">
    <source>
        <dbReference type="ARBA" id="ARBA00023049"/>
    </source>
</evidence>
<evidence type="ECO:0000256" key="4">
    <source>
        <dbReference type="ARBA" id="ARBA00022801"/>
    </source>
</evidence>
<feature type="site" description="Transition state stabilizer" evidence="9">
    <location>
        <position position="88"/>
    </location>
</feature>
<keyword evidence="3 9" id="KW-0479">Metal-binding</keyword>
<protein>
    <recommendedName>
        <fullName evidence="9 10">D-alanyl-D-alanine dipeptidase</fullName>
        <shortName evidence="9 10">D-Ala-D-Ala dipeptidase</shortName>
        <ecNumber evidence="9 10">3.4.13.22</ecNumber>
    </recommendedName>
</protein>
<keyword evidence="8 10" id="KW-0961">Cell wall biogenesis/degradation</keyword>
<proteinExistence type="inferred from homology"/>
<dbReference type="EMBL" id="BMIJ01000007">
    <property type="protein sequence ID" value="GGC06061.1"/>
    <property type="molecule type" value="Genomic_DNA"/>
</dbReference>
<keyword evidence="12" id="KW-1185">Reference proteome</keyword>
<dbReference type="CDD" id="cd14843">
    <property type="entry name" value="D-Ala-D-Ala_dipeptidase_like"/>
    <property type="match status" value="1"/>
</dbReference>
<dbReference type="PANTHER" id="PTHR43126:SF2">
    <property type="entry name" value="D-ALANYL-D-ALANINE DIPEPTIDASE"/>
    <property type="match status" value="1"/>
</dbReference>
<comment type="cofactor">
    <cofactor evidence="9">
        <name>Zn(2+)</name>
        <dbReference type="ChEBI" id="CHEBI:29105"/>
    </cofactor>
    <text evidence="9">Binds 1 zinc ion per subunit.</text>
</comment>
<evidence type="ECO:0000256" key="1">
    <source>
        <dbReference type="ARBA" id="ARBA00001362"/>
    </source>
</evidence>
<sequence>MRTEPPAIPSLPMPDWTRLQAIPIHECGERLQPASLCLEWLTWPAYFHQRISGAVPECHLRQGVFDRLLDAARALPEGLQLVVLDGWRPFSVQQYLYDTLLNLMQHASPEMSEEELVRRARELVSPPSTDIDAPSPHLTGGAVDVCLADADGRLIDMGTLFDEASPLSFTAALEAEDADHSMQALMARHHRRILYRAMTSAGFTNLPSEWWHYDFGDQLWAWYSGEPSARYSATHLPSLEHLWQQQLAPR</sequence>
<dbReference type="InterPro" id="IPR009045">
    <property type="entry name" value="Zn_M74/Hedgehog-like"/>
</dbReference>
<keyword evidence="5 9" id="KW-0862">Zinc</keyword>
<comment type="similarity">
    <text evidence="9 10">Belongs to the peptidase M15D family.</text>
</comment>
<evidence type="ECO:0000256" key="9">
    <source>
        <dbReference type="HAMAP-Rule" id="MF_01924"/>
    </source>
</evidence>
<gene>
    <name evidence="9" type="primary">ddpX</name>
    <name evidence="11" type="ORF">GCM10011352_35330</name>
</gene>
<dbReference type="HAMAP" id="MF_01924">
    <property type="entry name" value="A_A_dipeptidase"/>
    <property type="match status" value="1"/>
</dbReference>
<dbReference type="Gene3D" id="3.30.1380.10">
    <property type="match status" value="1"/>
</dbReference>
<accession>A0ABQ1KRY7</accession>
<evidence type="ECO:0000256" key="5">
    <source>
        <dbReference type="ARBA" id="ARBA00022833"/>
    </source>
</evidence>
<evidence type="ECO:0000313" key="12">
    <source>
        <dbReference type="Proteomes" id="UP000629025"/>
    </source>
</evidence>
<comment type="function">
    <text evidence="9 10">Catalyzes hydrolysis of the D-alanyl-D-alanine dipeptide.</text>
</comment>
<evidence type="ECO:0000256" key="8">
    <source>
        <dbReference type="ARBA" id="ARBA00023316"/>
    </source>
</evidence>
<evidence type="ECO:0000256" key="3">
    <source>
        <dbReference type="ARBA" id="ARBA00022723"/>
    </source>
</evidence>
<dbReference type="Proteomes" id="UP000629025">
    <property type="component" value="Unassembled WGS sequence"/>
</dbReference>
<evidence type="ECO:0000313" key="11">
    <source>
        <dbReference type="EMBL" id="GGC06061.1"/>
    </source>
</evidence>
<keyword evidence="6 9" id="KW-0224">Dipeptidase</keyword>
<evidence type="ECO:0000256" key="10">
    <source>
        <dbReference type="PIRNR" id="PIRNR026671"/>
    </source>
</evidence>
<name>A0ABQ1KRY7_9GAMM</name>
<dbReference type="PANTHER" id="PTHR43126">
    <property type="entry name" value="D-ALANYL-D-ALANINE DIPEPTIDASE"/>
    <property type="match status" value="1"/>
</dbReference>
<feature type="binding site" evidence="9">
    <location>
        <position position="137"/>
    </location>
    <ligand>
        <name>Zn(2+)</name>
        <dbReference type="ChEBI" id="CHEBI:29105"/>
        <note>catalytic</note>
    </ligand>
</feature>
<feature type="binding site" evidence="9">
    <location>
        <position position="144"/>
    </location>
    <ligand>
        <name>Zn(2+)</name>
        <dbReference type="ChEBI" id="CHEBI:29105"/>
        <note>catalytic</note>
    </ligand>
</feature>
<keyword evidence="4 9" id="KW-0378">Hydrolase</keyword>
<comment type="caution">
    <text evidence="11">The sequence shown here is derived from an EMBL/GenBank/DDBJ whole genome shotgun (WGS) entry which is preliminary data.</text>
</comment>
<dbReference type="PIRSF" id="PIRSF026671">
    <property type="entry name" value="AA_dipeptidase"/>
    <property type="match status" value="1"/>
</dbReference>
<evidence type="ECO:0000256" key="2">
    <source>
        <dbReference type="ARBA" id="ARBA00022670"/>
    </source>
</evidence>
<keyword evidence="2 9" id="KW-0645">Protease</keyword>
<dbReference type="SUPFAM" id="SSF55166">
    <property type="entry name" value="Hedgehog/DD-peptidase"/>
    <property type="match status" value="1"/>
</dbReference>
<dbReference type="RefSeq" id="WP_188750733.1">
    <property type="nucleotide sequence ID" value="NZ_BMIJ01000007.1"/>
</dbReference>
<feature type="active site" description="Proton donor/acceptor" evidence="9">
    <location>
        <position position="209"/>
    </location>
</feature>
<reference evidence="12" key="1">
    <citation type="journal article" date="2019" name="Int. J. Syst. Evol. Microbiol.">
        <title>The Global Catalogue of Microorganisms (GCM) 10K type strain sequencing project: providing services to taxonomists for standard genome sequencing and annotation.</title>
        <authorList>
            <consortium name="The Broad Institute Genomics Platform"/>
            <consortium name="The Broad Institute Genome Sequencing Center for Infectious Disease"/>
            <person name="Wu L."/>
            <person name="Ma J."/>
        </authorList>
    </citation>
    <scope>NUCLEOTIDE SEQUENCE [LARGE SCALE GENOMIC DNA]</scope>
    <source>
        <strain evidence="12">CGMCC 1.15341</strain>
    </source>
</reference>
<organism evidence="11 12">
    <name type="scientific">Marinobacterium zhoushanense</name>
    <dbReference type="NCBI Taxonomy" id="1679163"/>
    <lineage>
        <taxon>Bacteria</taxon>
        <taxon>Pseudomonadati</taxon>
        <taxon>Pseudomonadota</taxon>
        <taxon>Gammaproteobacteria</taxon>
        <taxon>Oceanospirillales</taxon>
        <taxon>Oceanospirillaceae</taxon>
        <taxon>Marinobacterium</taxon>
    </lineage>
</organism>
<dbReference type="InterPro" id="IPR000755">
    <property type="entry name" value="A_A_dipeptidase"/>
</dbReference>
<comment type="catalytic activity">
    <reaction evidence="1 9 10">
        <text>D-alanyl-D-alanine + H2O = 2 D-alanine</text>
        <dbReference type="Rhea" id="RHEA:20661"/>
        <dbReference type="ChEBI" id="CHEBI:15377"/>
        <dbReference type="ChEBI" id="CHEBI:57416"/>
        <dbReference type="ChEBI" id="CHEBI:57822"/>
        <dbReference type="EC" id="3.4.13.22"/>
    </reaction>
</comment>
<evidence type="ECO:0000256" key="6">
    <source>
        <dbReference type="ARBA" id="ARBA00022997"/>
    </source>
</evidence>
<feature type="binding site" evidence="9">
    <location>
        <position position="212"/>
    </location>
    <ligand>
        <name>Zn(2+)</name>
        <dbReference type="ChEBI" id="CHEBI:29105"/>
        <note>catalytic</note>
    </ligand>
</feature>
<keyword evidence="7 9" id="KW-0482">Metalloprotease</keyword>
<dbReference type="Pfam" id="PF01427">
    <property type="entry name" value="Peptidase_M15"/>
    <property type="match status" value="1"/>
</dbReference>
<dbReference type="EC" id="3.4.13.22" evidence="9 10"/>